<evidence type="ECO:0000256" key="7">
    <source>
        <dbReference type="ARBA" id="ARBA00023027"/>
    </source>
</evidence>
<keyword evidence="6 11" id="KW-1133">Transmembrane helix</keyword>
<evidence type="ECO:0000256" key="6">
    <source>
        <dbReference type="ARBA" id="ARBA00022989"/>
    </source>
</evidence>
<evidence type="ECO:0000256" key="5">
    <source>
        <dbReference type="ARBA" id="ARBA00022967"/>
    </source>
</evidence>
<organism evidence="12">
    <name type="scientific">Quadristernoseta cf. intermedia XFX-2019</name>
    <dbReference type="NCBI Taxonomy" id="2695871"/>
    <lineage>
        <taxon>Eukaryota</taxon>
        <taxon>Metazoa</taxon>
        <taxon>Ecdysozoa</taxon>
        <taxon>Arthropoda</taxon>
        <taxon>Chelicerata</taxon>
        <taxon>Arachnida</taxon>
        <taxon>Acari</taxon>
        <taxon>Parasitiformes</taxon>
        <taxon>Mesostigmata</taxon>
        <taxon>Antennophorina</taxon>
        <taxon>Celaenopsoidea</taxon>
        <taxon>Diplogyniidae</taxon>
        <taxon>Quadristernoseta</taxon>
    </lineage>
</organism>
<dbReference type="Pfam" id="PF00420">
    <property type="entry name" value="Oxidored_q2"/>
    <property type="match status" value="1"/>
</dbReference>
<evidence type="ECO:0000256" key="10">
    <source>
        <dbReference type="ARBA" id="ARBA00049551"/>
    </source>
</evidence>
<evidence type="ECO:0000256" key="4">
    <source>
        <dbReference type="ARBA" id="ARBA00022692"/>
    </source>
</evidence>
<comment type="subcellular location">
    <subcellularLocation>
        <location evidence="1">Membrane</location>
        <topology evidence="1">Multi-pass membrane protein</topology>
    </subcellularLocation>
</comment>
<dbReference type="EMBL" id="MK270521">
    <property type="protein sequence ID" value="QHQ98466.1"/>
    <property type="molecule type" value="Genomic_DNA"/>
</dbReference>
<evidence type="ECO:0000256" key="9">
    <source>
        <dbReference type="ARBA" id="ARBA00031586"/>
    </source>
</evidence>
<keyword evidence="4 11" id="KW-0812">Transmembrane</keyword>
<protein>
    <recommendedName>
        <fullName evidence="3">NADH-ubiquinone oxidoreductase chain 4L</fullName>
    </recommendedName>
    <alternativeName>
        <fullName evidence="9">NADH dehydrogenase subunit 4L</fullName>
    </alternativeName>
</protein>
<keyword evidence="7" id="KW-0520">NAD</keyword>
<evidence type="ECO:0000313" key="12">
    <source>
        <dbReference type="EMBL" id="QHQ98466.1"/>
    </source>
</evidence>
<evidence type="ECO:0000256" key="1">
    <source>
        <dbReference type="ARBA" id="ARBA00004141"/>
    </source>
</evidence>
<keyword evidence="8 11" id="KW-0472">Membrane</keyword>
<evidence type="ECO:0000256" key="11">
    <source>
        <dbReference type="SAM" id="Phobius"/>
    </source>
</evidence>
<gene>
    <name evidence="12" type="primary">nad4L</name>
</gene>
<dbReference type="GO" id="GO:0016020">
    <property type="term" value="C:membrane"/>
    <property type="evidence" value="ECO:0007669"/>
    <property type="project" value="UniProtKB-SubCell"/>
</dbReference>
<evidence type="ECO:0000256" key="3">
    <source>
        <dbReference type="ARBA" id="ARBA00016612"/>
    </source>
</evidence>
<feature type="transmembrane region" description="Helical" evidence="11">
    <location>
        <begin position="56"/>
        <end position="80"/>
    </location>
</feature>
<keyword evidence="12" id="KW-0496">Mitochondrion</keyword>
<dbReference type="AlphaFoldDB" id="A0A6B9WFT1"/>
<name>A0A6B9WFT1_9ACAR</name>
<dbReference type="Gene3D" id="1.10.287.3510">
    <property type="match status" value="1"/>
</dbReference>
<sequence length="90" mass="10207">MMFTGFWIYGLGILSLVSNREHLLLLLLSFEMMMIGTLFMFLVMMGGMGEILCIMVYLAFVVCEAMLGLSLMVMLVYYYGGDYVKACDLL</sequence>
<proteinExistence type="inferred from homology"/>
<geneLocation type="mitochondrion" evidence="12"/>
<comment type="catalytic activity">
    <reaction evidence="10">
        <text>a ubiquinone + NADH + 5 H(+)(in) = a ubiquinol + NAD(+) + 4 H(+)(out)</text>
        <dbReference type="Rhea" id="RHEA:29091"/>
        <dbReference type="Rhea" id="RHEA-COMP:9565"/>
        <dbReference type="Rhea" id="RHEA-COMP:9566"/>
        <dbReference type="ChEBI" id="CHEBI:15378"/>
        <dbReference type="ChEBI" id="CHEBI:16389"/>
        <dbReference type="ChEBI" id="CHEBI:17976"/>
        <dbReference type="ChEBI" id="CHEBI:57540"/>
        <dbReference type="ChEBI" id="CHEBI:57945"/>
        <dbReference type="EC" id="7.1.1.2"/>
    </reaction>
</comment>
<reference evidence="12" key="1">
    <citation type="journal article" date="2019" name="Zool. Scr.">
        <title>Mitochondrial genome reorganization characterizes various lineages of mesostigmatid mites (Acari: Parasitiformes).</title>
        <authorList>
            <person name="Li W.-N."/>
            <person name="Shao R."/>
            <person name="Zhang Q."/>
            <person name="Deng W."/>
            <person name="Xue X.-F."/>
        </authorList>
    </citation>
    <scope>NUCLEOTIDE SEQUENCE</scope>
</reference>
<feature type="transmembrane region" description="Helical" evidence="11">
    <location>
        <begin position="23"/>
        <end position="44"/>
    </location>
</feature>
<comment type="similarity">
    <text evidence="2">Belongs to the complex I subunit 4L family.</text>
</comment>
<evidence type="ECO:0000256" key="2">
    <source>
        <dbReference type="ARBA" id="ARBA00010519"/>
    </source>
</evidence>
<dbReference type="InterPro" id="IPR039428">
    <property type="entry name" value="NUOK/Mnh_C1-like"/>
</dbReference>
<accession>A0A6B9WFT1</accession>
<dbReference type="GO" id="GO:0008137">
    <property type="term" value="F:NADH dehydrogenase (ubiquinone) activity"/>
    <property type="evidence" value="ECO:0007669"/>
    <property type="project" value="UniProtKB-EC"/>
</dbReference>
<evidence type="ECO:0000256" key="8">
    <source>
        <dbReference type="ARBA" id="ARBA00023136"/>
    </source>
</evidence>
<keyword evidence="5" id="KW-1278">Translocase</keyword>